<dbReference type="OrthoDB" id="9798081at2"/>
<dbReference type="PROSITE" id="PS51186">
    <property type="entry name" value="GNAT"/>
    <property type="match status" value="1"/>
</dbReference>
<dbReference type="InterPro" id="IPR016181">
    <property type="entry name" value="Acyl_CoA_acyltransferase"/>
</dbReference>
<dbReference type="GO" id="GO:0016747">
    <property type="term" value="F:acyltransferase activity, transferring groups other than amino-acyl groups"/>
    <property type="evidence" value="ECO:0007669"/>
    <property type="project" value="InterPro"/>
</dbReference>
<dbReference type="PATRIC" id="fig|1379739.3.peg.2704"/>
<dbReference type="Proteomes" id="UP000032250">
    <property type="component" value="Unassembled WGS sequence"/>
</dbReference>
<dbReference type="InterPro" id="IPR000182">
    <property type="entry name" value="GNAT_dom"/>
</dbReference>
<feature type="domain" description="N-acetyltransferase" evidence="1">
    <location>
        <begin position="14"/>
        <end position="172"/>
    </location>
</feature>
<dbReference type="RefSeq" id="WP_003485005.1">
    <property type="nucleotide sequence ID" value="NZ_JXSU01000007.1"/>
</dbReference>
<name>A0A0D1A069_CLOBO</name>
<sequence>MNNKKSNEIYTKRLLLRKFEICDFEDYYDILKQEEVSMWLGSGKRKSPEDVILIMKNFEKHWVENNYGVWAVTNRETNKLIGQCGFNILEDTKETELLYAFDSKFWGKGYATEASMAAIEFLSENFKLNHVVALVYPNNNRSSNVIKKIGFEYKGIEEHFGVELLYYKLNLDKSSFK</sequence>
<dbReference type="EMBL" id="JXSU01000007">
    <property type="protein sequence ID" value="KIS24198.1"/>
    <property type="molecule type" value="Genomic_DNA"/>
</dbReference>
<dbReference type="InterPro" id="IPR051531">
    <property type="entry name" value="N-acetyltransferase"/>
</dbReference>
<dbReference type="Gene3D" id="3.40.630.30">
    <property type="match status" value="1"/>
</dbReference>
<evidence type="ECO:0000313" key="3">
    <source>
        <dbReference type="Proteomes" id="UP000032250"/>
    </source>
</evidence>
<dbReference type="PANTHER" id="PTHR43792:SF1">
    <property type="entry name" value="N-ACETYLTRANSFERASE DOMAIN-CONTAINING PROTEIN"/>
    <property type="match status" value="1"/>
</dbReference>
<reference evidence="2 3" key="1">
    <citation type="submission" date="2014-06" db="EMBL/GenBank/DDBJ databases">
        <title>Genome characterization of distinct group I Clostridium botulinum lineages.</title>
        <authorList>
            <person name="Giordani F."/>
            <person name="Anselmo A."/>
            <person name="Fillo S."/>
            <person name="Palozzi A.M."/>
            <person name="Fortunato A."/>
            <person name="Gentile B."/>
            <person name="Ciammaruconi A."/>
            <person name="Anniballi F."/>
            <person name="De Medici D."/>
            <person name="Lista F."/>
        </authorList>
    </citation>
    <scope>NUCLEOTIDE SEQUENCE [LARGE SCALE GENOMIC DNA]</scope>
    <source>
        <strain evidence="2 3">B2 450</strain>
    </source>
</reference>
<protein>
    <submittedName>
        <fullName evidence="2">Acetyltransferase</fullName>
    </submittedName>
</protein>
<dbReference type="SUPFAM" id="SSF55729">
    <property type="entry name" value="Acyl-CoA N-acyltransferases (Nat)"/>
    <property type="match status" value="1"/>
</dbReference>
<comment type="caution">
    <text evidence="2">The sequence shown here is derived from an EMBL/GenBank/DDBJ whole genome shotgun (WGS) entry which is preliminary data.</text>
</comment>
<dbReference type="HOGENOM" id="CLU_013985_3_1_9"/>
<evidence type="ECO:0000313" key="2">
    <source>
        <dbReference type="EMBL" id="KIS24198.1"/>
    </source>
</evidence>
<keyword evidence="2" id="KW-0808">Transferase</keyword>
<accession>A0A0D1A069</accession>
<dbReference type="AlphaFoldDB" id="A0A0D1A069"/>
<dbReference type="Pfam" id="PF13302">
    <property type="entry name" value="Acetyltransf_3"/>
    <property type="match status" value="1"/>
</dbReference>
<organism evidence="2 3">
    <name type="scientific">Clostridium botulinum B2 450</name>
    <dbReference type="NCBI Taxonomy" id="1379739"/>
    <lineage>
        <taxon>Bacteria</taxon>
        <taxon>Bacillati</taxon>
        <taxon>Bacillota</taxon>
        <taxon>Clostridia</taxon>
        <taxon>Eubacteriales</taxon>
        <taxon>Clostridiaceae</taxon>
        <taxon>Clostridium</taxon>
    </lineage>
</organism>
<gene>
    <name evidence="2" type="ORF">N495_11615</name>
</gene>
<proteinExistence type="predicted"/>
<dbReference type="PANTHER" id="PTHR43792">
    <property type="entry name" value="GNAT FAMILY, PUTATIVE (AFU_ORTHOLOGUE AFUA_3G00765)-RELATED-RELATED"/>
    <property type="match status" value="1"/>
</dbReference>
<evidence type="ECO:0000259" key="1">
    <source>
        <dbReference type="PROSITE" id="PS51186"/>
    </source>
</evidence>